<evidence type="ECO:0008006" key="3">
    <source>
        <dbReference type="Google" id="ProtNLM"/>
    </source>
</evidence>
<accession>A0ABP8FMX2</accession>
<organism evidence="1 2">
    <name type="scientific">Mucilaginibacter gynuensis</name>
    <dbReference type="NCBI Taxonomy" id="1302236"/>
    <lineage>
        <taxon>Bacteria</taxon>
        <taxon>Pseudomonadati</taxon>
        <taxon>Bacteroidota</taxon>
        <taxon>Sphingobacteriia</taxon>
        <taxon>Sphingobacteriales</taxon>
        <taxon>Sphingobacteriaceae</taxon>
        <taxon>Mucilaginibacter</taxon>
    </lineage>
</organism>
<proteinExistence type="predicted"/>
<evidence type="ECO:0000313" key="2">
    <source>
        <dbReference type="Proteomes" id="UP001500582"/>
    </source>
</evidence>
<sequence length="228" mass="26725">MLWLLFVSSQSFALDYRELFGYTYIKAERNTEKLRPILQKYAGQYKEDAVLMEAVIFPEVMRYNKLYNAIETGSLISLYSRFGSVYSDFSIGLLQMKPTFALSIEQYLLKHKDLPWVKELGFDKLSVKADYESRMARVDRLNNTEWQIKYLVAMLKCIELKHSILNTASADEKLRFIAAAYNCGWNKPTKVINSYISKKFYHIDHWASDTYSFSDVALYRYNELNKPA</sequence>
<dbReference type="Proteomes" id="UP001500582">
    <property type="component" value="Unassembled WGS sequence"/>
</dbReference>
<reference evidence="2" key="1">
    <citation type="journal article" date="2019" name="Int. J. Syst. Evol. Microbiol.">
        <title>The Global Catalogue of Microorganisms (GCM) 10K type strain sequencing project: providing services to taxonomists for standard genome sequencing and annotation.</title>
        <authorList>
            <consortium name="The Broad Institute Genomics Platform"/>
            <consortium name="The Broad Institute Genome Sequencing Center for Infectious Disease"/>
            <person name="Wu L."/>
            <person name="Ma J."/>
        </authorList>
    </citation>
    <scope>NUCLEOTIDE SEQUENCE [LARGE SCALE GENOMIC DNA]</scope>
    <source>
        <strain evidence="2">JCM 17705</strain>
    </source>
</reference>
<gene>
    <name evidence="1" type="ORF">GCM10023149_01020</name>
</gene>
<keyword evidence="2" id="KW-1185">Reference proteome</keyword>
<dbReference type="Gene3D" id="1.10.530.10">
    <property type="match status" value="1"/>
</dbReference>
<comment type="caution">
    <text evidence="1">The sequence shown here is derived from an EMBL/GenBank/DDBJ whole genome shotgun (WGS) entry which is preliminary data.</text>
</comment>
<evidence type="ECO:0000313" key="1">
    <source>
        <dbReference type="EMBL" id="GAA4307458.1"/>
    </source>
</evidence>
<name>A0ABP8FMX2_9SPHI</name>
<protein>
    <recommendedName>
        <fullName evidence="3">Transglycosylase SLT domain-containing protein</fullName>
    </recommendedName>
</protein>
<dbReference type="EMBL" id="BAABFT010000001">
    <property type="protein sequence ID" value="GAA4307458.1"/>
    <property type="molecule type" value="Genomic_DNA"/>
</dbReference>